<evidence type="ECO:0000256" key="1">
    <source>
        <dbReference type="SAM" id="Phobius"/>
    </source>
</evidence>
<organism evidence="2 3">
    <name type="scientific">Streptomyces atratus</name>
    <dbReference type="NCBI Taxonomy" id="1893"/>
    <lineage>
        <taxon>Bacteria</taxon>
        <taxon>Bacillati</taxon>
        <taxon>Actinomycetota</taxon>
        <taxon>Actinomycetes</taxon>
        <taxon>Kitasatosporales</taxon>
        <taxon>Streptomycetaceae</taxon>
        <taxon>Streptomyces</taxon>
    </lineage>
</organism>
<dbReference type="KEGG" id="sata:C5746_01230"/>
<gene>
    <name evidence="2" type="ORF">C5746_01230</name>
</gene>
<dbReference type="Proteomes" id="UP000252698">
    <property type="component" value="Chromosome"/>
</dbReference>
<evidence type="ECO:0000313" key="2">
    <source>
        <dbReference type="EMBL" id="AXE75830.1"/>
    </source>
</evidence>
<evidence type="ECO:0000313" key="3">
    <source>
        <dbReference type="Proteomes" id="UP000252698"/>
    </source>
</evidence>
<dbReference type="AlphaFoldDB" id="A0A2Z5J6B3"/>
<dbReference type="EMBL" id="CP027306">
    <property type="protein sequence ID" value="AXE75830.1"/>
    <property type="molecule type" value="Genomic_DNA"/>
</dbReference>
<reference evidence="2 3" key="1">
    <citation type="journal article" date="2018" name="Front. Microbiol.">
        <title>Genome Sequencing of Streptomyces atratus SCSIOZH16 and Activation Production of Nocardamine via Metabolic Engineering.</title>
        <authorList>
            <person name="Li Y."/>
            <person name="Zhang C."/>
            <person name="Liu C."/>
            <person name="Ju J."/>
            <person name="Ma J."/>
        </authorList>
    </citation>
    <scope>NUCLEOTIDE SEQUENCE [LARGE SCALE GENOMIC DNA]</scope>
    <source>
        <strain evidence="2 3">SCSIO_ZH16</strain>
    </source>
</reference>
<keyword evidence="1" id="KW-0812">Transmembrane</keyword>
<name>A0A2Z5J6B3_STRAR</name>
<sequence length="88" mass="9316">MEMKVVSIISSQSPASRAGSVSKRQVSRWTLPFVMPVWMAAAWLVTAMSPVTGSPSGGWMSGLSSASGSVGSISNRPFSTKSFMDWDA</sequence>
<proteinExistence type="predicted"/>
<keyword evidence="1" id="KW-0472">Membrane</keyword>
<feature type="transmembrane region" description="Helical" evidence="1">
    <location>
        <begin position="33"/>
        <end position="51"/>
    </location>
</feature>
<accession>A0A2Z5J6B3</accession>
<protein>
    <submittedName>
        <fullName evidence="2">Uncharacterized protein</fullName>
    </submittedName>
</protein>
<keyword evidence="1" id="KW-1133">Transmembrane helix</keyword>